<evidence type="ECO:0000256" key="1">
    <source>
        <dbReference type="ARBA" id="ARBA00004496"/>
    </source>
</evidence>
<dbReference type="InterPro" id="IPR041931">
    <property type="entry name" value="DNA_pol3_alpha_thumb_dom"/>
</dbReference>
<dbReference type="Pfam" id="PF01336">
    <property type="entry name" value="tRNA_anti-codon"/>
    <property type="match status" value="1"/>
</dbReference>
<dbReference type="STRING" id="58114.SAMN05216270_12367"/>
<dbReference type="GO" id="GO:0006260">
    <property type="term" value="P:DNA replication"/>
    <property type="evidence" value="ECO:0007669"/>
    <property type="project" value="UniProtKB-KW"/>
</dbReference>
<dbReference type="InterPro" id="IPR004013">
    <property type="entry name" value="PHP_dom"/>
</dbReference>
<dbReference type="Gene3D" id="1.10.10.1600">
    <property type="entry name" value="Bacterial DNA polymerase III alpha subunit, thumb domain"/>
    <property type="match status" value="1"/>
</dbReference>
<dbReference type="InterPro" id="IPR040982">
    <property type="entry name" value="DNA_pol3_finger"/>
</dbReference>
<accession>A0A1G7DA79</accession>
<dbReference type="NCBIfam" id="TIGR00594">
    <property type="entry name" value="polc"/>
    <property type="match status" value="1"/>
</dbReference>
<keyword evidence="7" id="KW-0235">DNA replication</keyword>
<evidence type="ECO:0000256" key="8">
    <source>
        <dbReference type="ARBA" id="ARBA00022932"/>
    </source>
</evidence>
<dbReference type="GO" id="GO:0003887">
    <property type="term" value="F:DNA-directed DNA polymerase activity"/>
    <property type="evidence" value="ECO:0007669"/>
    <property type="project" value="UniProtKB-KW"/>
</dbReference>
<dbReference type="PANTHER" id="PTHR32294">
    <property type="entry name" value="DNA POLYMERASE III SUBUNIT ALPHA"/>
    <property type="match status" value="1"/>
</dbReference>
<dbReference type="CDD" id="cd04485">
    <property type="entry name" value="DnaE_OBF"/>
    <property type="match status" value="1"/>
</dbReference>
<dbReference type="Pfam" id="PF02811">
    <property type="entry name" value="PHP"/>
    <property type="match status" value="1"/>
</dbReference>
<comment type="subcellular location">
    <subcellularLocation>
        <location evidence="1">Cytoplasm</location>
    </subcellularLocation>
</comment>
<dbReference type="Gene3D" id="3.20.20.140">
    <property type="entry name" value="Metal-dependent hydrolases"/>
    <property type="match status" value="1"/>
</dbReference>
<evidence type="ECO:0000256" key="4">
    <source>
        <dbReference type="ARBA" id="ARBA00019114"/>
    </source>
</evidence>
<dbReference type="EMBL" id="FNAD01000023">
    <property type="protein sequence ID" value="SDE47890.1"/>
    <property type="molecule type" value="Genomic_DNA"/>
</dbReference>
<dbReference type="SMART" id="SM00481">
    <property type="entry name" value="POLIIIAc"/>
    <property type="match status" value="1"/>
</dbReference>
<evidence type="ECO:0000256" key="3">
    <source>
        <dbReference type="ARBA" id="ARBA00012417"/>
    </source>
</evidence>
<dbReference type="InterPro" id="IPR016195">
    <property type="entry name" value="Pol/histidinol_Pase-like"/>
</dbReference>
<dbReference type="Pfam" id="PF07733">
    <property type="entry name" value="DNA_pol3_alpha"/>
    <property type="match status" value="1"/>
</dbReference>
<dbReference type="GO" id="GO:0008408">
    <property type="term" value="F:3'-5' exonuclease activity"/>
    <property type="evidence" value="ECO:0007669"/>
    <property type="project" value="InterPro"/>
</dbReference>
<dbReference type="Gene3D" id="1.10.150.870">
    <property type="match status" value="1"/>
</dbReference>
<keyword evidence="8" id="KW-0239">DNA-directed DNA polymerase</keyword>
<dbReference type="InterPro" id="IPR003141">
    <property type="entry name" value="Pol/His_phosphatase_N"/>
</dbReference>
<dbReference type="Pfam" id="PF17657">
    <property type="entry name" value="DNA_pol3_finger"/>
    <property type="match status" value="1"/>
</dbReference>
<reference evidence="12" key="1">
    <citation type="submission" date="2016-10" db="EMBL/GenBank/DDBJ databases">
        <authorList>
            <person name="Varghese N."/>
            <person name="Submissions S."/>
        </authorList>
    </citation>
    <scope>NUCLEOTIDE SEQUENCE [LARGE SCALE GENOMIC DNA]</scope>
    <source>
        <strain evidence="12">CGMCC 4.3516</strain>
    </source>
</reference>
<dbReference type="InterPro" id="IPR004805">
    <property type="entry name" value="DnaE2/DnaE/PolC"/>
</dbReference>
<dbReference type="PANTHER" id="PTHR32294:SF0">
    <property type="entry name" value="DNA POLYMERASE III SUBUNIT ALPHA"/>
    <property type="match status" value="1"/>
</dbReference>
<sequence length="1180" mass="130023">MSNQYVHLHVHTEYSMLDGAAKLKPLFAEAERLGQPAIAMTDHGNMYGGFGFYQAAKKSGIKPILGIEAYIAPQDRFHKKPVFWGEPSQRGDDLSGGGSYTHMTMLGRTAAGVRNLFRLSSMASFEGYYYKPRMDRELIAQHSEGIIATTGCPSGEVQTRFRLGQTKEAYQAASDYRDIFGAENFFLELMDHDNQIDNRVKAELYELAQKMGIPPLVTNDSHFVTEEQKSTHAALLCVQSGTTLDDPKRFKFDGEGYFLRSAEQMYGVRNDELWQEGCANTLLVAERVESYDEIFAVQDRMPIIEVPEGHDQGTWLREQVTTGLKGRFPGQDVPVEYLERAELELNVIINAGYPSYFLVVADLISHARSVGIYVGPGRGSAAGSLVAYAMKITNIDPIEHGLLFERFLNPERVSMPDIDIDFDDRRRGEMITYATEKYGKEFVAQVITFGTIKTKAAIKDAARVHHGQPGFSIAERITKALPPPVAATDIPLSGILDSEHPRYKEAGEVRTLIENDGDVRQIFDTALGLEGLIRNAGVHACAVILSSQPLVDCIPMWARNDGSIITGWDYPSCEDIGLLKMDFLGLRNLTVIGDAIEAIKLNRGVDIDLDTLATDDPKAYELLARGDSLGVFQLDGGAMRELLKRMQPTEFNDIIAVNALYRPGPMAANSHNNYADRKNKRQEVAPLHPELGEALEEILSETYGLIVYQEQIMRIAQKLAGFTMGQADMLRKAMGKKKIDVLEKMYADYEAGMLGNGYSKDSIKTLWDIMLPFAGYAFNKSHAAGYALVGYWTAYLKANYPAEYMSALLTSVGDSKDKAAVYLSECRRMGITVMPPDVNESRHMFHPVGTDIRYGMGAVRNVGANVVAGIIEAREEKGAYTDFKDFLQKVPAPVCNKRTVESLIKAGAFDSLGHARRGLAEVHEKAIDAMVSIKKEEARGQFDLFGGMMDDTTETLGVDLTIADDEWERRDKLGFEREMLGLYVSDHPLNGFERLLSSNADRPVAALHGEEIPDGANVRVAGILQNVAKRVTKQGKLWASATLEDLAGSIEVRFFPNTYELVSESLADDLVCCVKGKLDRRDGTAQLIAQDLAVLDTSTGPEANSAPITLALRAASVNPALIEKLSDTFKTHRGEAQVRVQLANGPKTTLLALGDAWRVRPSVELSADLKALLGAGALIG</sequence>
<protein>
    <recommendedName>
        <fullName evidence="4">DNA polymerase III subunit alpha</fullName>
        <ecNumber evidence="3">2.7.7.7</ecNumber>
    </recommendedName>
</protein>
<dbReference type="InterPro" id="IPR029460">
    <property type="entry name" value="DNAPol_HHH"/>
</dbReference>
<dbReference type="Pfam" id="PF14579">
    <property type="entry name" value="HHH_6"/>
    <property type="match status" value="1"/>
</dbReference>
<feature type="domain" description="Polymerase/histidinol phosphatase N-terminal" evidence="10">
    <location>
        <begin position="6"/>
        <end position="73"/>
    </location>
</feature>
<dbReference type="CDD" id="cd12113">
    <property type="entry name" value="PHP_PolIIIA_DnaE3"/>
    <property type="match status" value="1"/>
</dbReference>
<name>A0A1G7DA79_9ACTN</name>
<evidence type="ECO:0000256" key="2">
    <source>
        <dbReference type="ARBA" id="ARBA00009496"/>
    </source>
</evidence>
<dbReference type="SUPFAM" id="SSF89550">
    <property type="entry name" value="PHP domain-like"/>
    <property type="match status" value="1"/>
</dbReference>
<comment type="similarity">
    <text evidence="2">Belongs to the DNA polymerase type-C family. DnaE subfamily.</text>
</comment>
<organism evidence="11 12">
    <name type="scientific">Glycomyces harbinensis</name>
    <dbReference type="NCBI Taxonomy" id="58114"/>
    <lineage>
        <taxon>Bacteria</taxon>
        <taxon>Bacillati</taxon>
        <taxon>Actinomycetota</taxon>
        <taxon>Actinomycetes</taxon>
        <taxon>Glycomycetales</taxon>
        <taxon>Glycomycetaceae</taxon>
        <taxon>Glycomyces</taxon>
    </lineage>
</organism>
<dbReference type="GO" id="GO:0003676">
    <property type="term" value="F:nucleic acid binding"/>
    <property type="evidence" value="ECO:0007669"/>
    <property type="project" value="InterPro"/>
</dbReference>
<keyword evidence="5" id="KW-0808">Transferase</keyword>
<dbReference type="AlphaFoldDB" id="A0A1G7DA79"/>
<dbReference type="GO" id="GO:0005737">
    <property type="term" value="C:cytoplasm"/>
    <property type="evidence" value="ECO:0007669"/>
    <property type="project" value="UniProtKB-SubCell"/>
</dbReference>
<dbReference type="InterPro" id="IPR011708">
    <property type="entry name" value="DNA_pol3_alpha_NTPase_dom"/>
</dbReference>
<evidence type="ECO:0000256" key="6">
    <source>
        <dbReference type="ARBA" id="ARBA00022695"/>
    </source>
</evidence>
<comment type="catalytic activity">
    <reaction evidence="9">
        <text>DNA(n) + a 2'-deoxyribonucleoside 5'-triphosphate = DNA(n+1) + diphosphate</text>
        <dbReference type="Rhea" id="RHEA:22508"/>
        <dbReference type="Rhea" id="RHEA-COMP:17339"/>
        <dbReference type="Rhea" id="RHEA-COMP:17340"/>
        <dbReference type="ChEBI" id="CHEBI:33019"/>
        <dbReference type="ChEBI" id="CHEBI:61560"/>
        <dbReference type="ChEBI" id="CHEBI:173112"/>
        <dbReference type="EC" id="2.7.7.7"/>
    </reaction>
</comment>
<keyword evidence="6" id="KW-0548">Nucleotidyltransferase</keyword>
<evidence type="ECO:0000259" key="10">
    <source>
        <dbReference type="SMART" id="SM00481"/>
    </source>
</evidence>
<evidence type="ECO:0000256" key="5">
    <source>
        <dbReference type="ARBA" id="ARBA00022679"/>
    </source>
</evidence>
<evidence type="ECO:0000256" key="9">
    <source>
        <dbReference type="ARBA" id="ARBA00049244"/>
    </source>
</evidence>
<evidence type="ECO:0000256" key="7">
    <source>
        <dbReference type="ARBA" id="ARBA00022705"/>
    </source>
</evidence>
<gene>
    <name evidence="11" type="ORF">SAMN05216270_12367</name>
</gene>
<dbReference type="RefSeq" id="WP_091040429.1">
    <property type="nucleotide sequence ID" value="NZ_FNAD01000023.1"/>
</dbReference>
<dbReference type="OrthoDB" id="9803237at2"/>
<proteinExistence type="inferred from homology"/>
<evidence type="ECO:0000313" key="11">
    <source>
        <dbReference type="EMBL" id="SDE47890.1"/>
    </source>
</evidence>
<dbReference type="InterPro" id="IPR004365">
    <property type="entry name" value="NA-bd_OB_tRNA"/>
</dbReference>
<dbReference type="EC" id="2.7.7.7" evidence="3"/>
<evidence type="ECO:0000313" key="12">
    <source>
        <dbReference type="Proteomes" id="UP000198949"/>
    </source>
</evidence>
<dbReference type="Proteomes" id="UP000198949">
    <property type="component" value="Unassembled WGS sequence"/>
</dbReference>
<dbReference type="NCBIfam" id="NF004226">
    <property type="entry name" value="PRK05673.1"/>
    <property type="match status" value="1"/>
</dbReference>
<keyword evidence="12" id="KW-1185">Reference proteome</keyword>